<keyword evidence="2" id="KW-1185">Reference proteome</keyword>
<organism evidence="1 2">
    <name type="scientific">Pseudomonas capsici</name>
    <dbReference type="NCBI Taxonomy" id="2810614"/>
    <lineage>
        <taxon>Bacteria</taxon>
        <taxon>Pseudomonadati</taxon>
        <taxon>Pseudomonadota</taxon>
        <taxon>Gammaproteobacteria</taxon>
        <taxon>Pseudomonadales</taxon>
        <taxon>Pseudomonadaceae</taxon>
        <taxon>Pseudomonas</taxon>
    </lineage>
</organism>
<accession>A0ABT3BRF4</accession>
<name>A0ABT3BRF4_9PSED</name>
<dbReference type="RefSeq" id="WP_260409093.1">
    <property type="nucleotide sequence ID" value="NZ_JAFGZD010000001.1"/>
</dbReference>
<comment type="caution">
    <text evidence="1">The sequence shown here is derived from an EMBL/GenBank/DDBJ whole genome shotgun (WGS) entry which is preliminary data.</text>
</comment>
<dbReference type="GeneID" id="93564412"/>
<sequence>MKAPRAPSVAGSVLAQSALKRVLLALCILLLLWLAIAWSVAIP</sequence>
<dbReference type="Proteomes" id="UP001207294">
    <property type="component" value="Unassembled WGS sequence"/>
</dbReference>
<gene>
    <name evidence="1" type="ORF">OH718_02235</name>
</gene>
<evidence type="ECO:0000313" key="2">
    <source>
        <dbReference type="Proteomes" id="UP001207294"/>
    </source>
</evidence>
<protein>
    <submittedName>
        <fullName evidence="1">Uncharacterized protein</fullName>
    </submittedName>
</protein>
<evidence type="ECO:0000313" key="1">
    <source>
        <dbReference type="EMBL" id="MCV4375406.1"/>
    </source>
</evidence>
<dbReference type="EMBL" id="JAOXML010000001">
    <property type="protein sequence ID" value="MCV4375406.1"/>
    <property type="molecule type" value="Genomic_DNA"/>
</dbReference>
<reference evidence="1 2" key="1">
    <citation type="submission" date="2022-10" db="EMBL/GenBank/DDBJ databases">
        <title>Characterization of Pseudomonas capsici strains from pepper and tomato in Georgia.</title>
        <authorList>
            <person name="Zhao M."/>
            <person name="Dutta B."/>
        </authorList>
    </citation>
    <scope>NUCLEOTIDE SEQUENCE [LARGE SCALE GENOMIC DNA]</scope>
    <source>
        <strain evidence="1 2">Pc20-5</strain>
    </source>
</reference>
<proteinExistence type="predicted"/>